<gene>
    <name evidence="2" type="ORF">AAGT77_09570</name>
</gene>
<feature type="transmembrane region" description="Helical" evidence="1">
    <location>
        <begin position="189"/>
        <end position="207"/>
    </location>
</feature>
<protein>
    <recommendedName>
        <fullName evidence="4">Methyl-accepting chemotaxis protein</fullName>
    </recommendedName>
</protein>
<organism evidence="2 3">
    <name type="scientific">Marinobacter alkaliphilus</name>
    <dbReference type="NCBI Taxonomy" id="254719"/>
    <lineage>
        <taxon>Bacteria</taxon>
        <taxon>Pseudomonadati</taxon>
        <taxon>Pseudomonadota</taxon>
        <taxon>Gammaproteobacteria</taxon>
        <taxon>Pseudomonadales</taxon>
        <taxon>Marinobacteraceae</taxon>
        <taxon>Marinobacter</taxon>
    </lineage>
</organism>
<dbReference type="Proteomes" id="UP001445268">
    <property type="component" value="Chromosome"/>
</dbReference>
<proteinExistence type="predicted"/>
<dbReference type="EMBL" id="CP152380">
    <property type="protein sequence ID" value="XAF55763.1"/>
    <property type="molecule type" value="Genomic_DNA"/>
</dbReference>
<evidence type="ECO:0000313" key="3">
    <source>
        <dbReference type="Proteomes" id="UP001445268"/>
    </source>
</evidence>
<accession>A0ABZ3E7V9</accession>
<keyword evidence="1" id="KW-0472">Membrane</keyword>
<sequence>MGSKSKSSNQTSSTAYNFNNVDYGSGGGGSGLAKNLNAVDSNISTGSIFMTTTDHGATREAGNTARAALYGMGEAVGAVERLGSATIEGAYDDASASREFAESVFGDATGFASRATDRAFDDLADSRAMTFDAFERAGDWVVSGFGDYAGQVEQSNRESLQFATQNFDRSLAFANQATRSEAGQVVENLSKIVLLGVGGLGLLFVVANRSK</sequence>
<name>A0ABZ3E7V9_9GAMM</name>
<dbReference type="RefSeq" id="WP_342632492.1">
    <property type="nucleotide sequence ID" value="NZ_CP152380.1"/>
</dbReference>
<keyword evidence="1" id="KW-1133">Transmembrane helix</keyword>
<reference evidence="2 3" key="1">
    <citation type="submission" date="2024-04" db="EMBL/GenBank/DDBJ databases">
        <title>Marinobacter sp. SBY-1.</title>
        <authorList>
            <person name="Pan C."/>
        </authorList>
    </citation>
    <scope>NUCLEOTIDE SEQUENCE [LARGE SCALE GENOMIC DNA]</scope>
    <source>
        <strain evidence="2 3">SBY-1</strain>
    </source>
</reference>
<evidence type="ECO:0008006" key="4">
    <source>
        <dbReference type="Google" id="ProtNLM"/>
    </source>
</evidence>
<keyword evidence="3" id="KW-1185">Reference proteome</keyword>
<keyword evidence="1" id="KW-0812">Transmembrane</keyword>
<evidence type="ECO:0000313" key="2">
    <source>
        <dbReference type="EMBL" id="XAF55763.1"/>
    </source>
</evidence>
<evidence type="ECO:0000256" key="1">
    <source>
        <dbReference type="SAM" id="Phobius"/>
    </source>
</evidence>